<dbReference type="Proteomes" id="UP000216446">
    <property type="component" value="Unassembled WGS sequence"/>
</dbReference>
<dbReference type="InParanoid" id="A0A259TWX2"/>
<dbReference type="RefSeq" id="WP_094545882.1">
    <property type="nucleotide sequence ID" value="NZ_MQWB01000001.1"/>
</dbReference>
<proteinExistence type="predicted"/>
<protein>
    <submittedName>
        <fullName evidence="1">Uncharacterized protein</fullName>
    </submittedName>
</protein>
<dbReference type="AlphaFoldDB" id="A0A259TWX2"/>
<comment type="caution">
    <text evidence="1">The sequence shown here is derived from an EMBL/GenBank/DDBJ whole genome shotgun (WGS) entry which is preliminary data.</text>
</comment>
<organism evidence="1 2">
    <name type="scientific">Rubricoccus marinus</name>
    <dbReference type="NCBI Taxonomy" id="716817"/>
    <lineage>
        <taxon>Bacteria</taxon>
        <taxon>Pseudomonadati</taxon>
        <taxon>Rhodothermota</taxon>
        <taxon>Rhodothermia</taxon>
        <taxon>Rhodothermales</taxon>
        <taxon>Rubricoccaceae</taxon>
        <taxon>Rubricoccus</taxon>
    </lineage>
</organism>
<reference evidence="1 2" key="1">
    <citation type="submission" date="2016-11" db="EMBL/GenBank/DDBJ databases">
        <title>Study of marine rhodopsin-containing bacteria.</title>
        <authorList>
            <person name="Yoshizawa S."/>
            <person name="Kumagai Y."/>
            <person name="Kogure K."/>
        </authorList>
    </citation>
    <scope>NUCLEOTIDE SEQUENCE [LARGE SCALE GENOMIC DNA]</scope>
    <source>
        <strain evidence="1 2">SG-29</strain>
    </source>
</reference>
<sequence length="159" mass="18916">MLWRITTIALALGVVVAFYLWYCRAFWDDYYSDRQKDYYDFHPAVSLPPDSALGQEDLLRYTWTRTILEPQHGQWINETELRFPNDSTMEVTVRPGYVQDNYLLYPVFRRLIVSDPEMRETYALDKERLVFPSRWKDGGPDSIAVELNRRALTIDYSFL</sequence>
<evidence type="ECO:0000313" key="1">
    <source>
        <dbReference type="EMBL" id="OZC02048.1"/>
    </source>
</evidence>
<gene>
    <name evidence="1" type="ORF">BSZ36_03055</name>
</gene>
<accession>A0A259TWX2</accession>
<evidence type="ECO:0000313" key="2">
    <source>
        <dbReference type="Proteomes" id="UP000216446"/>
    </source>
</evidence>
<name>A0A259TWX2_9BACT</name>
<keyword evidence="2" id="KW-1185">Reference proteome</keyword>
<dbReference type="EMBL" id="MQWB01000001">
    <property type="protein sequence ID" value="OZC02048.1"/>
    <property type="molecule type" value="Genomic_DNA"/>
</dbReference>